<sequence>MIATIAFPMGRHTILPFLVQAINLQKHIMQCTACLPYLVGVRNALNGNAGLQNAQSSLQNTEEVIKSPSPAKESQGSINRSANGAALQKKLPEFKSFLAITKHQNHAVVGQL</sequence>
<dbReference type="Proteomes" id="UP000693970">
    <property type="component" value="Unassembled WGS sequence"/>
</dbReference>
<comment type="caution">
    <text evidence="2">The sequence shown here is derived from an EMBL/GenBank/DDBJ whole genome shotgun (WGS) entry which is preliminary data.</text>
</comment>
<gene>
    <name evidence="2" type="ORF">IV203_011522</name>
</gene>
<proteinExistence type="predicted"/>
<dbReference type="EMBL" id="JAGRRH010000019">
    <property type="protein sequence ID" value="KAG7348925.1"/>
    <property type="molecule type" value="Genomic_DNA"/>
</dbReference>
<evidence type="ECO:0000256" key="1">
    <source>
        <dbReference type="SAM" id="MobiDB-lite"/>
    </source>
</evidence>
<feature type="region of interest" description="Disordered" evidence="1">
    <location>
        <begin position="56"/>
        <end position="82"/>
    </location>
</feature>
<organism evidence="2 3">
    <name type="scientific">Nitzschia inconspicua</name>
    <dbReference type="NCBI Taxonomy" id="303405"/>
    <lineage>
        <taxon>Eukaryota</taxon>
        <taxon>Sar</taxon>
        <taxon>Stramenopiles</taxon>
        <taxon>Ochrophyta</taxon>
        <taxon>Bacillariophyta</taxon>
        <taxon>Bacillariophyceae</taxon>
        <taxon>Bacillariophycidae</taxon>
        <taxon>Bacillariales</taxon>
        <taxon>Bacillariaceae</taxon>
        <taxon>Nitzschia</taxon>
    </lineage>
</organism>
<protein>
    <submittedName>
        <fullName evidence="2">Uncharacterized protein</fullName>
    </submittedName>
</protein>
<reference evidence="2" key="1">
    <citation type="journal article" date="2021" name="Sci. Rep.">
        <title>Diploid genomic architecture of Nitzschia inconspicua, an elite biomass production diatom.</title>
        <authorList>
            <person name="Oliver A."/>
            <person name="Podell S."/>
            <person name="Pinowska A."/>
            <person name="Traller J.C."/>
            <person name="Smith S.R."/>
            <person name="McClure R."/>
            <person name="Beliaev A."/>
            <person name="Bohutskyi P."/>
            <person name="Hill E.A."/>
            <person name="Rabines A."/>
            <person name="Zheng H."/>
            <person name="Allen L.Z."/>
            <person name="Kuo A."/>
            <person name="Grigoriev I.V."/>
            <person name="Allen A.E."/>
            <person name="Hazlebeck D."/>
            <person name="Allen E.E."/>
        </authorList>
    </citation>
    <scope>NUCLEOTIDE SEQUENCE</scope>
    <source>
        <strain evidence="2">Hildebrandi</strain>
    </source>
</reference>
<dbReference type="AlphaFoldDB" id="A0A9K3PIY4"/>
<evidence type="ECO:0000313" key="2">
    <source>
        <dbReference type="EMBL" id="KAG7348925.1"/>
    </source>
</evidence>
<keyword evidence="3" id="KW-1185">Reference proteome</keyword>
<reference evidence="2" key="2">
    <citation type="submission" date="2021-04" db="EMBL/GenBank/DDBJ databases">
        <authorList>
            <person name="Podell S."/>
        </authorList>
    </citation>
    <scope>NUCLEOTIDE SEQUENCE</scope>
    <source>
        <strain evidence="2">Hildebrandi</strain>
    </source>
</reference>
<evidence type="ECO:0000313" key="3">
    <source>
        <dbReference type="Proteomes" id="UP000693970"/>
    </source>
</evidence>
<feature type="compositionally biased region" description="Polar residues" evidence="1">
    <location>
        <begin position="72"/>
        <end position="82"/>
    </location>
</feature>
<accession>A0A9K3PIY4</accession>
<name>A0A9K3PIY4_9STRA</name>